<protein>
    <submittedName>
        <fullName evidence="1">Uncharacterized protein</fullName>
    </submittedName>
</protein>
<evidence type="ECO:0000313" key="1">
    <source>
        <dbReference type="EMBL" id="OMJ18317.1"/>
    </source>
</evidence>
<sequence length="254" mass="28422">MVETYSNNSFQIPQHDHLPQLKLNLSIRNNNNIPINNANIVFSFNTSATNKISLPKLSISEPSSLEWCISESKVDSHHLKFELKSTSFDLPPLTTFKSSSIISLSTRQQIPSKIDLCFPSPGSTNPLTKSNSFSLYLIHQFNRYHSEFLIEKCSDFSICPHTSSFKITLLKIRNLFSINQSLGIPKNSFCYLDPTSYTNSTTPSDKLSALVFTISELSSDSSLATCNWLLPVSLPTSSTYSEFIRSITTELSDS</sequence>
<name>A0A1R1XUH7_9FUNG</name>
<evidence type="ECO:0000313" key="2">
    <source>
        <dbReference type="Proteomes" id="UP000187429"/>
    </source>
</evidence>
<gene>
    <name evidence="1" type="ORF">AYI69_g7079</name>
</gene>
<dbReference type="EMBL" id="LSSM01003316">
    <property type="protein sequence ID" value="OMJ18317.1"/>
    <property type="molecule type" value="Genomic_DNA"/>
</dbReference>
<organism evidence="1 2">
    <name type="scientific">Smittium culicis</name>
    <dbReference type="NCBI Taxonomy" id="133412"/>
    <lineage>
        <taxon>Eukaryota</taxon>
        <taxon>Fungi</taxon>
        <taxon>Fungi incertae sedis</taxon>
        <taxon>Zoopagomycota</taxon>
        <taxon>Kickxellomycotina</taxon>
        <taxon>Harpellomycetes</taxon>
        <taxon>Harpellales</taxon>
        <taxon>Legeriomycetaceae</taxon>
        <taxon>Smittium</taxon>
    </lineage>
</organism>
<reference evidence="2" key="1">
    <citation type="submission" date="2017-01" db="EMBL/GenBank/DDBJ databases">
        <authorList>
            <person name="Wang Y."/>
            <person name="White M."/>
            <person name="Kvist S."/>
            <person name="Moncalvo J.-M."/>
        </authorList>
    </citation>
    <scope>NUCLEOTIDE SEQUENCE [LARGE SCALE GENOMIC DNA]</scope>
    <source>
        <strain evidence="2">ID-206-W2</strain>
    </source>
</reference>
<keyword evidence="2" id="KW-1185">Reference proteome</keyword>
<dbReference type="OrthoDB" id="5618901at2759"/>
<comment type="caution">
    <text evidence="1">The sequence shown here is derived from an EMBL/GenBank/DDBJ whole genome shotgun (WGS) entry which is preliminary data.</text>
</comment>
<accession>A0A1R1XUH7</accession>
<dbReference type="AlphaFoldDB" id="A0A1R1XUH7"/>
<proteinExistence type="predicted"/>
<dbReference type="Proteomes" id="UP000187429">
    <property type="component" value="Unassembled WGS sequence"/>
</dbReference>